<name>A0A2T3Z6A6_TRIA4</name>
<proteinExistence type="predicted"/>
<dbReference type="Proteomes" id="UP000240493">
    <property type="component" value="Unassembled WGS sequence"/>
</dbReference>
<accession>A0A2T3Z6A6</accession>
<feature type="compositionally biased region" description="Basic and acidic residues" evidence="1">
    <location>
        <begin position="162"/>
        <end position="171"/>
    </location>
</feature>
<keyword evidence="3" id="KW-1185">Reference proteome</keyword>
<dbReference type="AlphaFoldDB" id="A0A2T3Z6A6"/>
<protein>
    <submittedName>
        <fullName evidence="2">Uncharacterized protein</fullName>
    </submittedName>
</protein>
<dbReference type="EMBL" id="KZ679263">
    <property type="protein sequence ID" value="PTB40356.1"/>
    <property type="molecule type" value="Genomic_DNA"/>
</dbReference>
<feature type="region of interest" description="Disordered" evidence="1">
    <location>
        <begin position="64"/>
        <end position="88"/>
    </location>
</feature>
<feature type="region of interest" description="Disordered" evidence="1">
    <location>
        <begin position="157"/>
        <end position="203"/>
    </location>
</feature>
<feature type="compositionally biased region" description="Low complexity" evidence="1">
    <location>
        <begin position="64"/>
        <end position="78"/>
    </location>
</feature>
<evidence type="ECO:0000313" key="3">
    <source>
        <dbReference type="Proteomes" id="UP000240493"/>
    </source>
</evidence>
<evidence type="ECO:0000313" key="2">
    <source>
        <dbReference type="EMBL" id="PTB40356.1"/>
    </source>
</evidence>
<evidence type="ECO:0000256" key="1">
    <source>
        <dbReference type="SAM" id="MobiDB-lite"/>
    </source>
</evidence>
<gene>
    <name evidence="2" type="ORF">M441DRAFT_90618</name>
</gene>
<sequence length="203" mass="23188">MDGGDEDNDKKFRLQVVVGGSKSELQEQLDKYQKEKEKLEYLQKRYVEYQEEAARLQRNLTESQQALQQLSSSADAAQGARGKGINPEIGTGEFIVRKDAKKINFEKSIETIPDSILEYKTKAEELRPVINNRVEWMKLLDREIEFLKKNPLADIDNWKPVGEWERQSQHEQDDDNDRAVGASSNVHGDGTVDPSHSPEDSNN</sequence>
<organism evidence="2 3">
    <name type="scientific">Trichoderma asperellum (strain ATCC 204424 / CBS 433.97 / NBRC 101777)</name>
    <dbReference type="NCBI Taxonomy" id="1042311"/>
    <lineage>
        <taxon>Eukaryota</taxon>
        <taxon>Fungi</taxon>
        <taxon>Dikarya</taxon>
        <taxon>Ascomycota</taxon>
        <taxon>Pezizomycotina</taxon>
        <taxon>Sordariomycetes</taxon>
        <taxon>Hypocreomycetidae</taxon>
        <taxon>Hypocreales</taxon>
        <taxon>Hypocreaceae</taxon>
        <taxon>Trichoderma</taxon>
    </lineage>
</organism>
<reference evidence="2 3" key="1">
    <citation type="submission" date="2016-07" db="EMBL/GenBank/DDBJ databases">
        <title>Multiple horizontal gene transfer events from other fungi enriched the ability of initially mycotrophic Trichoderma (Ascomycota) to feed on dead plant biomass.</title>
        <authorList>
            <consortium name="DOE Joint Genome Institute"/>
            <person name="Aerts A."/>
            <person name="Atanasova L."/>
            <person name="Chenthamara K."/>
            <person name="Zhang J."/>
            <person name="Grujic M."/>
            <person name="Henrissat B."/>
            <person name="Kuo A."/>
            <person name="Salamov A."/>
            <person name="Lipzen A."/>
            <person name="Labutti K."/>
            <person name="Barry K."/>
            <person name="Miao Y."/>
            <person name="Rahimi M.J."/>
            <person name="Shen Q."/>
            <person name="Grigoriev I.V."/>
            <person name="Kubicek C.P."/>
            <person name="Druzhinina I.S."/>
        </authorList>
    </citation>
    <scope>NUCLEOTIDE SEQUENCE [LARGE SCALE GENOMIC DNA]</scope>
    <source>
        <strain evidence="2 3">CBS 433.97</strain>
    </source>
</reference>